<organism evidence="3 4">
    <name type="scientific">Candidatus Methylomirabilis limnetica</name>
    <dbReference type="NCBI Taxonomy" id="2033718"/>
    <lineage>
        <taxon>Bacteria</taxon>
        <taxon>Candidatus Methylomirabilota</taxon>
        <taxon>Candidatus Methylomirabilia</taxon>
        <taxon>Candidatus Methylomirabilales</taxon>
        <taxon>Candidatus Methylomirabilaceae</taxon>
        <taxon>Candidatus Methylomirabilis</taxon>
    </lineage>
</organism>
<feature type="compositionally biased region" description="Basic and acidic residues" evidence="1">
    <location>
        <begin position="110"/>
        <end position="120"/>
    </location>
</feature>
<dbReference type="EMBL" id="NVQC01000020">
    <property type="protein sequence ID" value="PTL35952.1"/>
    <property type="molecule type" value="Genomic_DNA"/>
</dbReference>
<evidence type="ECO:0000256" key="2">
    <source>
        <dbReference type="SAM" id="SignalP"/>
    </source>
</evidence>
<feature type="chain" id="PRO_5015635889" description="DUF4175 domain-containing protein" evidence="2">
    <location>
        <begin position="25"/>
        <end position="120"/>
    </location>
</feature>
<dbReference type="RefSeq" id="WP_107562074.1">
    <property type="nucleotide sequence ID" value="NZ_NVQC01000020.1"/>
</dbReference>
<evidence type="ECO:0000313" key="4">
    <source>
        <dbReference type="Proteomes" id="UP000241436"/>
    </source>
</evidence>
<keyword evidence="4" id="KW-1185">Reference proteome</keyword>
<reference evidence="4" key="2">
    <citation type="journal article" date="2018" name="Environ. Microbiol.">
        <title>Bloom of a denitrifying methanotroph, 'Candidatus Methylomirabilis limnetica', in a deep stratified lake.</title>
        <authorList>
            <person name="Graf J.S."/>
            <person name="Mayr M.J."/>
            <person name="Marchant H.K."/>
            <person name="Tienken D."/>
            <person name="Hach P.F."/>
            <person name="Brand A."/>
            <person name="Schubert C.J."/>
            <person name="Kuypers M.M."/>
            <person name="Milucka J."/>
        </authorList>
    </citation>
    <scope>NUCLEOTIDE SEQUENCE [LARGE SCALE GENOMIC DNA]</scope>
    <source>
        <strain evidence="4">Zug</strain>
    </source>
</reference>
<feature type="signal peptide" evidence="2">
    <location>
        <begin position="1"/>
        <end position="24"/>
    </location>
</feature>
<reference evidence="3 4" key="1">
    <citation type="submission" date="2017-09" db="EMBL/GenBank/DDBJ databases">
        <title>Bloom of a denitrifying methanotroph, Candidatus Methylomirabilis limnetica, in a deep stratified lake.</title>
        <authorList>
            <person name="Graf J.S."/>
            <person name="Marchant H.K."/>
            <person name="Tienken D."/>
            <person name="Hach P.F."/>
            <person name="Brand A."/>
            <person name="Schubert C.J."/>
            <person name="Kuypers M.M."/>
            <person name="Milucka J."/>
        </authorList>
    </citation>
    <scope>NUCLEOTIDE SEQUENCE [LARGE SCALE GENOMIC DNA]</scope>
    <source>
        <strain evidence="3 4">Zug</strain>
    </source>
</reference>
<evidence type="ECO:0000313" key="3">
    <source>
        <dbReference type="EMBL" id="PTL35952.1"/>
    </source>
</evidence>
<evidence type="ECO:0008006" key="5">
    <source>
        <dbReference type="Google" id="ProtNLM"/>
    </source>
</evidence>
<sequence length="120" mass="13526">MNPLKFAGTLAVAMVFMTAASVLAQQSQPCMMMKDHQMGGMQQGGMPGMGMMKQGKEMGGMQNCMMMEEMKDQQQLMQEMKKHMRMMDEMMDKLMMQRQQGMAPPGSESKPQEHHPGESK</sequence>
<proteinExistence type="predicted"/>
<protein>
    <recommendedName>
        <fullName evidence="5">DUF4175 domain-containing protein</fullName>
    </recommendedName>
</protein>
<name>A0A2T4TXV7_9BACT</name>
<feature type="region of interest" description="Disordered" evidence="1">
    <location>
        <begin position="97"/>
        <end position="120"/>
    </location>
</feature>
<accession>A0A2T4TXV7</accession>
<dbReference type="AlphaFoldDB" id="A0A2T4TXV7"/>
<comment type="caution">
    <text evidence="3">The sequence shown here is derived from an EMBL/GenBank/DDBJ whole genome shotgun (WGS) entry which is preliminary data.</text>
</comment>
<keyword evidence="2" id="KW-0732">Signal</keyword>
<evidence type="ECO:0000256" key="1">
    <source>
        <dbReference type="SAM" id="MobiDB-lite"/>
    </source>
</evidence>
<gene>
    <name evidence="3" type="ORF">CLG94_06550</name>
</gene>
<dbReference type="Proteomes" id="UP000241436">
    <property type="component" value="Unassembled WGS sequence"/>
</dbReference>